<dbReference type="Gene3D" id="1.10.10.10">
    <property type="entry name" value="Winged helix-like DNA-binding domain superfamily/Winged helix DNA-binding domain"/>
    <property type="match status" value="1"/>
</dbReference>
<dbReference type="InterPro" id="IPR014048">
    <property type="entry name" value="MethylDNA_cys_MeTrfase_DNA-bd"/>
</dbReference>
<keyword evidence="2 8" id="KW-0489">Methyltransferase</keyword>
<dbReference type="InterPro" id="IPR036217">
    <property type="entry name" value="MethylDNA_cys_MeTrfase_DNAb"/>
</dbReference>
<name>A0ABS1TES3_9CLOT</name>
<dbReference type="InterPro" id="IPR036388">
    <property type="entry name" value="WH-like_DNA-bd_sf"/>
</dbReference>
<keyword evidence="4" id="KW-0227">DNA damage</keyword>
<dbReference type="GO" id="GO:0032259">
    <property type="term" value="P:methylation"/>
    <property type="evidence" value="ECO:0007669"/>
    <property type="project" value="UniProtKB-KW"/>
</dbReference>
<dbReference type="EMBL" id="JAESWC010000009">
    <property type="protein sequence ID" value="MBL4937116.1"/>
    <property type="molecule type" value="Genomic_DNA"/>
</dbReference>
<comment type="caution">
    <text evidence="8">The sequence shown here is derived from an EMBL/GenBank/DDBJ whole genome shotgun (WGS) entry which is preliminary data.</text>
</comment>
<evidence type="ECO:0000256" key="6">
    <source>
        <dbReference type="ARBA" id="ARBA00049348"/>
    </source>
</evidence>
<proteinExistence type="predicted"/>
<evidence type="ECO:0000256" key="2">
    <source>
        <dbReference type="ARBA" id="ARBA00022603"/>
    </source>
</evidence>
<accession>A0ABS1TES3</accession>
<dbReference type="SUPFAM" id="SSF46767">
    <property type="entry name" value="Methylated DNA-protein cysteine methyltransferase, C-terminal domain"/>
    <property type="match status" value="1"/>
</dbReference>
<evidence type="ECO:0000256" key="4">
    <source>
        <dbReference type="ARBA" id="ARBA00022763"/>
    </source>
</evidence>
<evidence type="ECO:0000256" key="5">
    <source>
        <dbReference type="ARBA" id="ARBA00023204"/>
    </source>
</evidence>
<dbReference type="GO" id="GO:0003908">
    <property type="term" value="F:methylated-DNA-[protein]-cysteine S-methyltransferase activity"/>
    <property type="evidence" value="ECO:0007669"/>
    <property type="project" value="UniProtKB-EC"/>
</dbReference>
<dbReference type="PANTHER" id="PTHR42942:SF1">
    <property type="entry name" value="ALKYLTRANSFERASE-LIKE PROTEIN 1"/>
    <property type="match status" value="1"/>
</dbReference>
<dbReference type="PANTHER" id="PTHR42942">
    <property type="entry name" value="6-O-METHYLGUANINE DNA METHYLTRANSFERASE"/>
    <property type="match status" value="1"/>
</dbReference>
<dbReference type="EC" id="2.1.1.63" evidence="8"/>
<protein>
    <submittedName>
        <fullName evidence="8">Methylated-DNA--[protein]-cysteine S-methyltransferase</fullName>
        <ecNumber evidence="8">2.1.1.63</ecNumber>
    </submittedName>
</protein>
<dbReference type="NCBIfam" id="TIGR00589">
    <property type="entry name" value="ogt"/>
    <property type="match status" value="1"/>
</dbReference>
<dbReference type="Pfam" id="PF01035">
    <property type="entry name" value="DNA_binding_1"/>
    <property type="match status" value="1"/>
</dbReference>
<organism evidence="8 9">
    <name type="scientific">Clostridium rhizosphaerae</name>
    <dbReference type="NCBI Taxonomy" id="2803861"/>
    <lineage>
        <taxon>Bacteria</taxon>
        <taxon>Bacillati</taxon>
        <taxon>Bacillota</taxon>
        <taxon>Clostridia</taxon>
        <taxon>Eubacteriales</taxon>
        <taxon>Clostridiaceae</taxon>
        <taxon>Clostridium</taxon>
    </lineage>
</organism>
<comment type="catalytic activity">
    <reaction evidence="6">
        <text>a 6-O-methyl-2'-deoxyguanosine in DNA + L-cysteinyl-[protein] = S-methyl-L-cysteinyl-[protein] + a 2'-deoxyguanosine in DNA</text>
        <dbReference type="Rhea" id="RHEA:24000"/>
        <dbReference type="Rhea" id="RHEA-COMP:10131"/>
        <dbReference type="Rhea" id="RHEA-COMP:10132"/>
        <dbReference type="Rhea" id="RHEA-COMP:11367"/>
        <dbReference type="Rhea" id="RHEA-COMP:11368"/>
        <dbReference type="ChEBI" id="CHEBI:29950"/>
        <dbReference type="ChEBI" id="CHEBI:82612"/>
        <dbReference type="ChEBI" id="CHEBI:85445"/>
        <dbReference type="ChEBI" id="CHEBI:85448"/>
        <dbReference type="EC" id="2.1.1.63"/>
    </reaction>
</comment>
<dbReference type="InterPro" id="IPR001497">
    <property type="entry name" value="MethylDNA_cys_MeTrfase_AS"/>
</dbReference>
<evidence type="ECO:0000256" key="3">
    <source>
        <dbReference type="ARBA" id="ARBA00022679"/>
    </source>
</evidence>
<gene>
    <name evidence="8" type="ORF">JK636_15285</name>
</gene>
<keyword evidence="5" id="KW-0234">DNA repair</keyword>
<evidence type="ECO:0000313" key="9">
    <source>
        <dbReference type="Proteomes" id="UP000632377"/>
    </source>
</evidence>
<dbReference type="Proteomes" id="UP000632377">
    <property type="component" value="Unassembled WGS sequence"/>
</dbReference>
<keyword evidence="3 8" id="KW-0808">Transferase</keyword>
<evidence type="ECO:0000256" key="1">
    <source>
        <dbReference type="ARBA" id="ARBA00001286"/>
    </source>
</evidence>
<reference evidence="8 9" key="1">
    <citation type="submission" date="2021-01" db="EMBL/GenBank/DDBJ databases">
        <title>Genome public.</title>
        <authorList>
            <person name="Liu C."/>
            <person name="Sun Q."/>
        </authorList>
    </citation>
    <scope>NUCLEOTIDE SEQUENCE [LARGE SCALE GENOMIC DNA]</scope>
    <source>
        <strain evidence="8 9">YIM B02515</strain>
    </source>
</reference>
<comment type="catalytic activity">
    <reaction evidence="1">
        <text>a 4-O-methyl-thymidine in DNA + L-cysteinyl-[protein] = a thymidine in DNA + S-methyl-L-cysteinyl-[protein]</text>
        <dbReference type="Rhea" id="RHEA:53428"/>
        <dbReference type="Rhea" id="RHEA-COMP:10131"/>
        <dbReference type="Rhea" id="RHEA-COMP:10132"/>
        <dbReference type="Rhea" id="RHEA-COMP:13555"/>
        <dbReference type="Rhea" id="RHEA-COMP:13556"/>
        <dbReference type="ChEBI" id="CHEBI:29950"/>
        <dbReference type="ChEBI" id="CHEBI:82612"/>
        <dbReference type="ChEBI" id="CHEBI:137386"/>
        <dbReference type="ChEBI" id="CHEBI:137387"/>
        <dbReference type="EC" id="2.1.1.63"/>
    </reaction>
</comment>
<dbReference type="RefSeq" id="WP_202749867.1">
    <property type="nucleotide sequence ID" value="NZ_JAESWC010000009.1"/>
</dbReference>
<sequence>MKDFFLRVYEIVAQIPQGKVATYGQIAEILGEKSNARVVGWAMRAVPSDLKLPCHRVVNRLGEMSPGYVFGSRELQREILQSEGVIFKRDGTINLKKSLWAGPEIK</sequence>
<feature type="domain" description="Methylated-DNA-[protein]-cysteine S-methyltransferase DNA binding" evidence="7">
    <location>
        <begin position="3"/>
        <end position="85"/>
    </location>
</feature>
<evidence type="ECO:0000259" key="7">
    <source>
        <dbReference type="Pfam" id="PF01035"/>
    </source>
</evidence>
<keyword evidence="9" id="KW-1185">Reference proteome</keyword>
<dbReference type="PROSITE" id="PS00374">
    <property type="entry name" value="MGMT"/>
    <property type="match status" value="1"/>
</dbReference>
<evidence type="ECO:0000313" key="8">
    <source>
        <dbReference type="EMBL" id="MBL4937116.1"/>
    </source>
</evidence>
<dbReference type="InterPro" id="IPR052520">
    <property type="entry name" value="ATL_DNA_repair"/>
</dbReference>
<dbReference type="CDD" id="cd06445">
    <property type="entry name" value="ATase"/>
    <property type="match status" value="1"/>
</dbReference>